<dbReference type="SUPFAM" id="SSF50998">
    <property type="entry name" value="Quinoprotein alcohol dehydrogenase-like"/>
    <property type="match status" value="1"/>
</dbReference>
<reference evidence="1 2" key="1">
    <citation type="submission" date="2020-07" db="EMBL/GenBank/DDBJ databases">
        <title>Sequencing the genomes of 1000 actinobacteria strains.</title>
        <authorList>
            <person name="Klenk H.-P."/>
        </authorList>
    </citation>
    <scope>NUCLEOTIDE SEQUENCE [LARGE SCALE GENOMIC DNA]</scope>
    <source>
        <strain evidence="1 2">DSM 40398</strain>
    </source>
</reference>
<accession>A0A7Y9ENW0</accession>
<gene>
    <name evidence="1" type="ORF">BJY14_007165</name>
</gene>
<dbReference type="SUPFAM" id="SSF63829">
    <property type="entry name" value="Calcium-dependent phosphotriesterase"/>
    <property type="match status" value="1"/>
</dbReference>
<organism evidence="1 2">
    <name type="scientific">Actinomadura luteofluorescens</name>
    <dbReference type="NCBI Taxonomy" id="46163"/>
    <lineage>
        <taxon>Bacteria</taxon>
        <taxon>Bacillati</taxon>
        <taxon>Actinomycetota</taxon>
        <taxon>Actinomycetes</taxon>
        <taxon>Streptosporangiales</taxon>
        <taxon>Thermomonosporaceae</taxon>
        <taxon>Actinomadura</taxon>
    </lineage>
</organism>
<dbReference type="Pfam" id="PF14269">
    <property type="entry name" value="Arylsulfotran_2"/>
    <property type="match status" value="1"/>
</dbReference>
<dbReference type="Proteomes" id="UP000529783">
    <property type="component" value="Unassembled WGS sequence"/>
</dbReference>
<dbReference type="PANTHER" id="PTHR35340:SF5">
    <property type="entry name" value="ASST-DOMAIN-CONTAINING PROTEIN"/>
    <property type="match status" value="1"/>
</dbReference>
<dbReference type="AlphaFoldDB" id="A0A7Y9ENW0"/>
<dbReference type="InterPro" id="IPR039535">
    <property type="entry name" value="ASST-like"/>
</dbReference>
<name>A0A7Y9ENW0_9ACTN</name>
<dbReference type="InterPro" id="IPR011047">
    <property type="entry name" value="Quinoprotein_ADH-like_sf"/>
</dbReference>
<keyword evidence="2" id="KW-1185">Reference proteome</keyword>
<dbReference type="EMBL" id="JACCBA010000001">
    <property type="protein sequence ID" value="NYD51182.1"/>
    <property type="molecule type" value="Genomic_DNA"/>
</dbReference>
<proteinExistence type="predicted"/>
<dbReference type="InterPro" id="IPR053143">
    <property type="entry name" value="Arylsulfate_ST"/>
</dbReference>
<dbReference type="PANTHER" id="PTHR35340">
    <property type="entry name" value="PQQ ENZYME REPEAT PROTEIN-RELATED"/>
    <property type="match status" value="1"/>
</dbReference>
<evidence type="ECO:0000313" key="1">
    <source>
        <dbReference type="EMBL" id="NYD51182.1"/>
    </source>
</evidence>
<sequence length="449" mass="48699">MSGALPDYSQIPRIRVTRALDGLAPGYLFMSPQSLLEPKKCHGPQIADDRGRTLWFHPVPEGEYATNVRVQRYRGEPVLTWWQGAATETGVGDGTGYVLDRRYRTVATVRAGGDQPFDLHEFLLTERGTALLVSYQPKPCDLSPIGGPADGVALDSVVEEVDVETGEVLLHWSGLEHVPLAESDLPAALADPYDHLHVNSVAVDDDGDLLITARMSSALYKVDRRTGEIVWKLGSAHSSFVLGVGARCHWQHDGQPCGDGVYRFFDNATNELLAGYESRVVWVRADTATGMATFVRQVTHPEHLSAIAEGNAQDLPNGNTLVGWGRAARISEFSPAGDLLFDAHSPTGNGWTTYRVYRYPWDGMPETPPQVRVEDGRVHAVWNGATGVARWRLYAGRDEGALEAVGTVDWDGLDTSAPLPDGGHRFVRVEALDAGGQSMGASPVTPVGA</sequence>
<protein>
    <recommendedName>
        <fullName evidence="3">Arylsulfotransferase ASST</fullName>
    </recommendedName>
</protein>
<comment type="caution">
    <text evidence="1">The sequence shown here is derived from an EMBL/GenBank/DDBJ whole genome shotgun (WGS) entry which is preliminary data.</text>
</comment>
<evidence type="ECO:0008006" key="3">
    <source>
        <dbReference type="Google" id="ProtNLM"/>
    </source>
</evidence>
<evidence type="ECO:0000313" key="2">
    <source>
        <dbReference type="Proteomes" id="UP000529783"/>
    </source>
</evidence>